<evidence type="ECO:0000256" key="1">
    <source>
        <dbReference type="ARBA" id="ARBA00005208"/>
    </source>
</evidence>
<proteinExistence type="inferred from homology"/>
<dbReference type="GO" id="GO:0006048">
    <property type="term" value="P:UDP-N-acetylglucosamine biosynthetic process"/>
    <property type="evidence" value="ECO:0007669"/>
    <property type="project" value="TreeGrafter"/>
</dbReference>
<dbReference type="EMBL" id="BDQF01000013">
    <property type="protein sequence ID" value="GAW82139.1"/>
    <property type="molecule type" value="Genomic_DNA"/>
</dbReference>
<name>A0A1Y1JI04_PLAGO</name>
<dbReference type="Proteomes" id="UP000195521">
    <property type="component" value="Unassembled WGS sequence"/>
</dbReference>
<dbReference type="EC" id="2.7.7.23" evidence="3"/>
<sequence length="565" mass="65433">MDGILNLLTEQNQLLLHEYLKQRNQESFTNLNINHLEFFLNKLSEIKNTLNEREKDEYVVEAPPTVDINSIHECNVKPPNGAIFIENYKKKNLMNELKHIGLEIVKRSEVAVLFLAGGLGSRLGIDKPKGLLEITPIHNKTFFQFYFEQIKFLEEFSMTIDTARSNANIRNKFNCYYPEVGITSCNSNYSNDDLPNVFRSCDNVNRKGNMAYASSSNPNLLHASTPITEVKETTIYIYIMTSSYTHEKTVNFLEENKFFGLKKENIIFFKQCDNYSTDFNFNILLSNQNTLLTFPGGNGALFSALDRNEIIDDMIQKNIKYVQIVSVDNVLNKISDPVLIGFCSFFQCDIANKAVKMEEVGSVGIFCLKGNEKKLTHDEHNNFSVCEYTELNKYILKNPEVFKYGNICHHVFSLNFLHHIVKNKLYNNMKLHKISRKKEYYDFSVYPNEKSSMSSSTVYCYEYFIFDIFKYAKNILSFEVSRDEEFYPIKNNNNGNTILNAHTKLSMLHKSWLENMKFNIIPNPMEHLNMCEISPLVSYDGAFFFHLPKRKDVHLPFSLDLGSSP</sequence>
<evidence type="ECO:0000256" key="5">
    <source>
        <dbReference type="ARBA" id="ARBA00022695"/>
    </source>
</evidence>
<dbReference type="GeneID" id="39748871"/>
<evidence type="ECO:0000256" key="4">
    <source>
        <dbReference type="ARBA" id="ARBA00022679"/>
    </source>
</evidence>
<dbReference type="AlphaFoldDB" id="A0A1Y1JI04"/>
<evidence type="ECO:0000313" key="8">
    <source>
        <dbReference type="Proteomes" id="UP000195521"/>
    </source>
</evidence>
<protein>
    <recommendedName>
        <fullName evidence="3">UDP-N-acetylglucosamine diphosphorylase</fullName>
        <ecNumber evidence="3">2.7.7.23</ecNumber>
    </recommendedName>
</protein>
<dbReference type="PANTHER" id="PTHR11952">
    <property type="entry name" value="UDP- GLUCOSE PYROPHOSPHORYLASE"/>
    <property type="match status" value="1"/>
</dbReference>
<dbReference type="SUPFAM" id="SSF53448">
    <property type="entry name" value="Nucleotide-diphospho-sugar transferases"/>
    <property type="match status" value="1"/>
</dbReference>
<dbReference type="PANTHER" id="PTHR11952:SF2">
    <property type="entry name" value="LD24639P"/>
    <property type="match status" value="1"/>
</dbReference>
<comment type="caution">
    <text evidence="7">The sequence shown here is derived from an EMBL/GenBank/DDBJ whole genome shotgun (WGS) entry which is preliminary data.</text>
</comment>
<dbReference type="GO" id="GO:0003977">
    <property type="term" value="F:UDP-N-acetylglucosamine diphosphorylase activity"/>
    <property type="evidence" value="ECO:0007669"/>
    <property type="project" value="UniProtKB-EC"/>
</dbReference>
<keyword evidence="4" id="KW-0808">Transferase</keyword>
<gene>
    <name evidence="7" type="ORF">PGO_121310</name>
</gene>
<keyword evidence="8" id="KW-1185">Reference proteome</keyword>
<comment type="catalytic activity">
    <reaction evidence="6">
        <text>N-acetyl-alpha-D-glucosamine 1-phosphate + UTP + H(+) = UDP-N-acetyl-alpha-D-glucosamine + diphosphate</text>
        <dbReference type="Rhea" id="RHEA:13509"/>
        <dbReference type="ChEBI" id="CHEBI:15378"/>
        <dbReference type="ChEBI" id="CHEBI:33019"/>
        <dbReference type="ChEBI" id="CHEBI:46398"/>
        <dbReference type="ChEBI" id="CHEBI:57705"/>
        <dbReference type="ChEBI" id="CHEBI:57776"/>
        <dbReference type="EC" id="2.7.7.23"/>
    </reaction>
</comment>
<dbReference type="Pfam" id="PF01704">
    <property type="entry name" value="UDPGP"/>
    <property type="match status" value="2"/>
</dbReference>
<organism evidence="7 8">
    <name type="scientific">Plasmodium gonderi</name>
    <dbReference type="NCBI Taxonomy" id="77519"/>
    <lineage>
        <taxon>Eukaryota</taxon>
        <taxon>Sar</taxon>
        <taxon>Alveolata</taxon>
        <taxon>Apicomplexa</taxon>
        <taxon>Aconoidasida</taxon>
        <taxon>Haemosporida</taxon>
        <taxon>Plasmodiidae</taxon>
        <taxon>Plasmodium</taxon>
        <taxon>Plasmodium (Plasmodium)</taxon>
    </lineage>
</organism>
<evidence type="ECO:0000256" key="2">
    <source>
        <dbReference type="ARBA" id="ARBA00010401"/>
    </source>
</evidence>
<comment type="pathway">
    <text evidence="1">Nucleotide-sugar biosynthesis; UDP-N-acetyl-alpha-D-glucosamine biosynthesis; UDP-N-acetyl-alpha-D-glucosamine from N-acetyl-alpha-D-glucosamine 1-phosphate: step 1/1.</text>
</comment>
<evidence type="ECO:0000256" key="3">
    <source>
        <dbReference type="ARBA" id="ARBA00012457"/>
    </source>
</evidence>
<dbReference type="InterPro" id="IPR039741">
    <property type="entry name" value="UDP-sugar_pyrophosphorylase"/>
</dbReference>
<dbReference type="Gene3D" id="3.90.550.10">
    <property type="entry name" value="Spore Coat Polysaccharide Biosynthesis Protein SpsA, Chain A"/>
    <property type="match status" value="1"/>
</dbReference>
<comment type="similarity">
    <text evidence="2">Belongs to the UDPGP type 1 family.</text>
</comment>
<dbReference type="OrthoDB" id="532420at2759"/>
<dbReference type="InterPro" id="IPR002618">
    <property type="entry name" value="UDPGP_fam"/>
</dbReference>
<dbReference type="OMA" id="THCTVPW"/>
<reference evidence="8" key="1">
    <citation type="submission" date="2017-04" db="EMBL/GenBank/DDBJ databases">
        <title>Plasmodium gonderi genome.</title>
        <authorList>
            <person name="Arisue N."/>
            <person name="Honma H."/>
            <person name="Kawai S."/>
            <person name="Tougan T."/>
            <person name="Tanabe K."/>
            <person name="Horii T."/>
        </authorList>
    </citation>
    <scope>NUCLEOTIDE SEQUENCE [LARGE SCALE GENOMIC DNA]</scope>
    <source>
        <strain evidence="8">ATCC 30045</strain>
    </source>
</reference>
<keyword evidence="5" id="KW-0548">Nucleotidyltransferase</keyword>
<dbReference type="InterPro" id="IPR029044">
    <property type="entry name" value="Nucleotide-diphossugar_trans"/>
</dbReference>
<evidence type="ECO:0000256" key="6">
    <source>
        <dbReference type="ARBA" id="ARBA00048493"/>
    </source>
</evidence>
<dbReference type="RefSeq" id="XP_028544728.1">
    <property type="nucleotide sequence ID" value="XM_028688927.1"/>
</dbReference>
<evidence type="ECO:0000313" key="7">
    <source>
        <dbReference type="EMBL" id="GAW82139.1"/>
    </source>
</evidence>
<accession>A0A1Y1JI04</accession>